<gene>
    <name evidence="2" type="ORF">phiAS4_ORF0051</name>
</gene>
<keyword evidence="2" id="KW-0238">DNA-binding</keyword>
<feature type="region of interest" description="Disordered" evidence="1">
    <location>
        <begin position="29"/>
        <end position="56"/>
    </location>
</feature>
<dbReference type="GO" id="GO:0003677">
    <property type="term" value="F:DNA binding"/>
    <property type="evidence" value="ECO:0007669"/>
    <property type="project" value="UniProtKB-KW"/>
</dbReference>
<feature type="compositionally biased region" description="Acidic residues" evidence="1">
    <location>
        <begin position="46"/>
        <end position="56"/>
    </location>
</feature>
<proteinExistence type="predicted"/>
<dbReference type="GeneID" id="9861186"/>
<reference evidence="2 3" key="1">
    <citation type="journal article" date="2012" name="Arch. Virol.">
        <title>Complete genomic sequence of a T4-like bacteriophage, phiAS4, infecting Aeromonas salmonicida subsp. salmonicida.</title>
        <authorList>
            <person name="Kim J.H."/>
            <person name="Son J.S."/>
            <person name="Choi Y.J."/>
            <person name="Choresca C.H."/>
            <person name="Shin S.P."/>
            <person name="Han J.E."/>
            <person name="Jun J.W."/>
            <person name="Park S.C."/>
        </authorList>
    </citation>
    <scope>NUCLEOTIDE SEQUENCE [LARGE SCALE GENOMIC DNA]</scope>
</reference>
<name>E1A199_9CAUD</name>
<dbReference type="KEGG" id="vg:9861186"/>
<organism evidence="2 3">
    <name type="scientific">Aeromonas phage phiAS4</name>
    <dbReference type="NCBI Taxonomy" id="879628"/>
    <lineage>
        <taxon>Viruses</taxon>
        <taxon>Duplodnaviria</taxon>
        <taxon>Heunggongvirae</taxon>
        <taxon>Uroviricota</taxon>
        <taxon>Caudoviricetes</taxon>
        <taxon>Pantevenvirales</taxon>
        <taxon>Straboviridae</taxon>
        <taxon>Tulanevirus</taxon>
        <taxon>Tulanevirus as4</taxon>
    </lineage>
</organism>
<evidence type="ECO:0000256" key="1">
    <source>
        <dbReference type="SAM" id="MobiDB-lite"/>
    </source>
</evidence>
<dbReference type="EMBL" id="HM452125">
    <property type="protein sequence ID" value="ADM79623.1"/>
    <property type="molecule type" value="Genomic_DNA"/>
</dbReference>
<sequence>MGTSIAAGSAASAASSLSSELNDFDEQLTSFDTDVVQPSVPNASSDLDDDLDALLG</sequence>
<dbReference type="RefSeq" id="YP_003969069.1">
    <property type="nucleotide sequence ID" value="NC_014635.1"/>
</dbReference>
<dbReference type="Proteomes" id="UP000002235">
    <property type="component" value="Segment"/>
</dbReference>
<protein>
    <submittedName>
        <fullName evidence="2">SsDNA-binding protein</fullName>
    </submittedName>
</protein>
<keyword evidence="3" id="KW-1185">Reference proteome</keyword>
<evidence type="ECO:0000313" key="2">
    <source>
        <dbReference type="EMBL" id="ADM79623.1"/>
    </source>
</evidence>
<accession>E1A199</accession>
<evidence type="ECO:0000313" key="3">
    <source>
        <dbReference type="Proteomes" id="UP000002235"/>
    </source>
</evidence>